<name>A0A914WS92_9BILA</name>
<protein>
    <submittedName>
        <fullName evidence="2">MULE transposase domain-containing protein</fullName>
    </submittedName>
</protein>
<dbReference type="Proteomes" id="UP000887566">
    <property type="component" value="Unplaced"/>
</dbReference>
<evidence type="ECO:0000313" key="1">
    <source>
        <dbReference type="Proteomes" id="UP000887566"/>
    </source>
</evidence>
<sequence>MSDGDPSITRAVSKVFPTALRLTCFFHMKKQVKMQMTNKGVPKERRSKILKEISLLQLAHTVPVFLSAAKKLVKQWRNEGMTRFSQYFRRIWIRGPLRFWFEGSMPGSVLTNNGLESLHSIIKRQ</sequence>
<accession>A0A914WS92</accession>
<dbReference type="WBParaSite" id="PSAMB.scaffold5086size12692.g25936.t1">
    <property type="protein sequence ID" value="PSAMB.scaffold5086size12692.g25936.t1"/>
    <property type="gene ID" value="PSAMB.scaffold5086size12692.g25936"/>
</dbReference>
<keyword evidence="1" id="KW-1185">Reference proteome</keyword>
<reference evidence="2" key="1">
    <citation type="submission" date="2022-11" db="UniProtKB">
        <authorList>
            <consortium name="WormBaseParasite"/>
        </authorList>
    </citation>
    <scope>IDENTIFICATION</scope>
</reference>
<proteinExistence type="predicted"/>
<organism evidence="1 2">
    <name type="scientific">Plectus sambesii</name>
    <dbReference type="NCBI Taxonomy" id="2011161"/>
    <lineage>
        <taxon>Eukaryota</taxon>
        <taxon>Metazoa</taxon>
        <taxon>Ecdysozoa</taxon>
        <taxon>Nematoda</taxon>
        <taxon>Chromadorea</taxon>
        <taxon>Plectida</taxon>
        <taxon>Plectina</taxon>
        <taxon>Plectoidea</taxon>
        <taxon>Plectidae</taxon>
        <taxon>Plectus</taxon>
    </lineage>
</organism>
<dbReference type="AlphaFoldDB" id="A0A914WS92"/>
<evidence type="ECO:0000313" key="2">
    <source>
        <dbReference type="WBParaSite" id="PSAMB.scaffold5086size12692.g25936.t1"/>
    </source>
</evidence>